<dbReference type="EMBL" id="CAJVQB010027473">
    <property type="protein sequence ID" value="CAG8810599.1"/>
    <property type="molecule type" value="Genomic_DNA"/>
</dbReference>
<dbReference type="Proteomes" id="UP000789901">
    <property type="component" value="Unassembled WGS sequence"/>
</dbReference>
<reference evidence="1 2" key="1">
    <citation type="submission" date="2021-06" db="EMBL/GenBank/DDBJ databases">
        <authorList>
            <person name="Kallberg Y."/>
            <person name="Tangrot J."/>
            <person name="Rosling A."/>
        </authorList>
    </citation>
    <scope>NUCLEOTIDE SEQUENCE [LARGE SCALE GENOMIC DNA]</scope>
    <source>
        <strain evidence="1 2">120-4 pot B 10/14</strain>
    </source>
</reference>
<comment type="caution">
    <text evidence="1">The sequence shown here is derived from an EMBL/GenBank/DDBJ whole genome shotgun (WGS) entry which is preliminary data.</text>
</comment>
<proteinExistence type="predicted"/>
<name>A0ABN7W1C0_GIGMA</name>
<gene>
    <name evidence="1" type="ORF">GMARGA_LOCUS25127</name>
</gene>
<sequence>MEFKSHSFYITAISKFAKRSYHQYFKDKEIISWNLYDFLLYRFKQRDFNVDSRLESGYYLSFLEYFKNEHSEESEFLIKEYKICVTSTKIKIWWDVISGKDVDELQLAIDTALNLKDSCQAECTKNEKVPLSNRMDLYELFVNRINSIDDDDVKYFDPIKSSIICIYNLDSRLKKKLSKEDLDRLSEKLSFTINHLNDSYVKNYIDDILVWYTDLNTAPLRINSKKPEISPNCSYEEKIQCKIYQTILNHMEQSIWLNSYKMDRISEQQYTADTIYGFIFKSLTHINDKLYTFFGEITSAGSSQRKRIYKLLGLNKKKSVIGRRCDLLLCDQYDYVHLVGEVSGPPLKKLPNKERFDLGRNNRNAKDEKSLCELAIVAEFGPILDESDLNILLNELYVFMIQIFIAENFNKLEKLMNELSRKKQEWIAKNVNVDFDTLKISEAAKKLVLSQTITTSTPSSSPSDNSTGSPKESIVNLLDFFITPSRAKETLRAMNSLFSNEQVFAINNTILLTPERMPMSTYDDDLISDIQI</sequence>
<evidence type="ECO:0000313" key="1">
    <source>
        <dbReference type="EMBL" id="CAG8810599.1"/>
    </source>
</evidence>
<protein>
    <submittedName>
        <fullName evidence="1">39411_t:CDS:1</fullName>
    </submittedName>
</protein>
<keyword evidence="2" id="KW-1185">Reference proteome</keyword>
<accession>A0ABN7W1C0</accession>
<evidence type="ECO:0000313" key="2">
    <source>
        <dbReference type="Proteomes" id="UP000789901"/>
    </source>
</evidence>
<organism evidence="1 2">
    <name type="scientific">Gigaspora margarita</name>
    <dbReference type="NCBI Taxonomy" id="4874"/>
    <lineage>
        <taxon>Eukaryota</taxon>
        <taxon>Fungi</taxon>
        <taxon>Fungi incertae sedis</taxon>
        <taxon>Mucoromycota</taxon>
        <taxon>Glomeromycotina</taxon>
        <taxon>Glomeromycetes</taxon>
        <taxon>Diversisporales</taxon>
        <taxon>Gigasporaceae</taxon>
        <taxon>Gigaspora</taxon>
    </lineage>
</organism>